<protein>
    <submittedName>
        <fullName evidence="2">Uncharacterized protein</fullName>
    </submittedName>
</protein>
<name>A0A5N5T069_9CRUS</name>
<gene>
    <name evidence="2" type="ORF">Anas_02774</name>
</gene>
<reference evidence="2 3" key="1">
    <citation type="journal article" date="2019" name="PLoS Biol.">
        <title>Sex chromosomes control vertical transmission of feminizing Wolbachia symbionts in an isopod.</title>
        <authorList>
            <person name="Becking T."/>
            <person name="Chebbi M.A."/>
            <person name="Giraud I."/>
            <person name="Moumen B."/>
            <person name="Laverre T."/>
            <person name="Caubet Y."/>
            <person name="Peccoud J."/>
            <person name="Gilbert C."/>
            <person name="Cordaux R."/>
        </authorList>
    </citation>
    <scope>NUCLEOTIDE SEQUENCE [LARGE SCALE GENOMIC DNA]</scope>
    <source>
        <strain evidence="2">ANa2</strain>
        <tissue evidence="2">Whole body excluding digestive tract and cuticle</tissue>
    </source>
</reference>
<evidence type="ECO:0000313" key="3">
    <source>
        <dbReference type="Proteomes" id="UP000326759"/>
    </source>
</evidence>
<evidence type="ECO:0000313" key="2">
    <source>
        <dbReference type="EMBL" id="KAB7499568.1"/>
    </source>
</evidence>
<comment type="caution">
    <text evidence="2">The sequence shown here is derived from an EMBL/GenBank/DDBJ whole genome shotgun (WGS) entry which is preliminary data.</text>
</comment>
<dbReference type="EMBL" id="SEYY01017867">
    <property type="protein sequence ID" value="KAB7499568.1"/>
    <property type="molecule type" value="Genomic_DNA"/>
</dbReference>
<keyword evidence="3" id="KW-1185">Reference proteome</keyword>
<proteinExistence type="predicted"/>
<accession>A0A5N5T069</accession>
<organism evidence="2 3">
    <name type="scientific">Armadillidium nasatum</name>
    <dbReference type="NCBI Taxonomy" id="96803"/>
    <lineage>
        <taxon>Eukaryota</taxon>
        <taxon>Metazoa</taxon>
        <taxon>Ecdysozoa</taxon>
        <taxon>Arthropoda</taxon>
        <taxon>Crustacea</taxon>
        <taxon>Multicrustacea</taxon>
        <taxon>Malacostraca</taxon>
        <taxon>Eumalacostraca</taxon>
        <taxon>Peracarida</taxon>
        <taxon>Isopoda</taxon>
        <taxon>Oniscidea</taxon>
        <taxon>Crinocheta</taxon>
        <taxon>Armadillidiidae</taxon>
        <taxon>Armadillidium</taxon>
    </lineage>
</organism>
<feature type="region of interest" description="Disordered" evidence="1">
    <location>
        <begin position="1"/>
        <end position="33"/>
    </location>
</feature>
<sequence length="168" mass="18410">MTPQSSGSRSEEADALPSIVYTSDDSADVGQSDSTYVDSDLANYIAQDVEHKMEDELSQQLLLDAELALNDQPSPQVDTPFISHPLSSVNLNMASQKDMNQNLNPIFSDMSKVHLQVNPGEGLGLTRSNSISSSSTEAEFSNDTPFLSQYEPLPLYPEDENFEGVCTW</sequence>
<dbReference type="Proteomes" id="UP000326759">
    <property type="component" value="Unassembled WGS sequence"/>
</dbReference>
<evidence type="ECO:0000256" key="1">
    <source>
        <dbReference type="SAM" id="MobiDB-lite"/>
    </source>
</evidence>
<feature type="compositionally biased region" description="Polar residues" evidence="1">
    <location>
        <begin position="20"/>
        <end position="33"/>
    </location>
</feature>
<dbReference type="AlphaFoldDB" id="A0A5N5T069"/>